<keyword evidence="5 11" id="KW-0547">Nucleotide-binding</keyword>
<keyword evidence="7 11" id="KW-0418">Kinase</keyword>
<dbReference type="PANTHER" id="PTHR11255">
    <property type="entry name" value="DIACYLGLYCEROL KINASE"/>
    <property type="match status" value="1"/>
</dbReference>
<dbReference type="SUPFAM" id="SSF57889">
    <property type="entry name" value="Cysteine-rich domain"/>
    <property type="match status" value="2"/>
</dbReference>
<dbReference type="InterPro" id="IPR016064">
    <property type="entry name" value="NAD/diacylglycerol_kinase_sf"/>
</dbReference>
<dbReference type="AlphaFoldDB" id="A0A6S7GVI5"/>
<dbReference type="InterPro" id="IPR038199">
    <property type="entry name" value="DGK_typeI_N_sf"/>
</dbReference>
<feature type="region of interest" description="Disordered" evidence="12">
    <location>
        <begin position="58"/>
        <end position="84"/>
    </location>
</feature>
<dbReference type="Proteomes" id="UP001152795">
    <property type="component" value="Unassembled WGS sequence"/>
</dbReference>
<keyword evidence="9" id="KW-0106">Calcium</keyword>
<dbReference type="Gene3D" id="2.60.200.40">
    <property type="match status" value="1"/>
</dbReference>
<evidence type="ECO:0000256" key="5">
    <source>
        <dbReference type="ARBA" id="ARBA00022741"/>
    </source>
</evidence>
<feature type="compositionally biased region" description="Polar residues" evidence="12">
    <location>
        <begin position="65"/>
        <end position="76"/>
    </location>
</feature>
<dbReference type="FunFam" id="1.10.238.10:FF:000017">
    <property type="entry name" value="Diacylglycerol kinase"/>
    <property type="match status" value="1"/>
</dbReference>
<dbReference type="Gene3D" id="1.10.238.110">
    <property type="entry name" value="Diacylglycerol kinase alpha"/>
    <property type="match status" value="1"/>
</dbReference>
<dbReference type="GO" id="GO:0004143">
    <property type="term" value="F:ATP-dependent diacylglycerol kinase activity"/>
    <property type="evidence" value="ECO:0007669"/>
    <property type="project" value="UniProtKB-EC"/>
</dbReference>
<evidence type="ECO:0000256" key="2">
    <source>
        <dbReference type="ARBA" id="ARBA00022679"/>
    </source>
</evidence>
<sequence length="752" mass="83216">ATIPITSRDTAVITHSSSHTHLTGSPCNEADRLPRSSSDGINCASRIIPARRSIISLNGPAKGSSAENTPSSSRNNSTKKKQSVTDNLTIFSTKNALETVAMVSIREIACYLSLLEGGEVEDKLEFVFRVYDADGNEYLDQQELESITQQMMSVARYLGWDVTELKPILQDMLLELDCDSDDRISLEEWIKGGLTTIPLLVLLGLNPKIRDDGQHQWRQKHFSKPAHCNMCHCALTGRGFRGRQGLQCIFCKFTVHERCVNRVPASCINTYVKTKRTAKLTMDHHWVEGNCSGKCRKCGKTIKNSHSLSGLHCAWCHITIHNKCVSQTRLECDLGEHRLHILPPTSIHPAGMNKSKGNDKEACRSTSNTVLNLDGMPIQVTPLPNTHPLAVFINPKSGGRQGTRLLWKFQYLLNPRQVFDLADGGPTPGLKFFSSVPNFHILCCGGDGTAGWVLASLDKLGLSQLPPVAILPLGTGNDLSRCLRWGGGYEGERISKVLSSVENSTIVTLDRWEISVEHTDESDVADQIPLNIINNYCSIGVDASISLNFHLQREAHPEKFKSRFMNKFRYFECGTSENFSATCKNLHENLELICDGKPLNLANGPSLEGIAILNIPSYAGGTNPWGEVDKKKARKKNKKAKCNGKDDYDWAEQDIGDGLIEVVGFENALYVGQIIAGVRAHALRLAQCSNITIITKKLFPIQIDGEPWLQAPATIKISHFNQVPMLHGPLPSKKGFFSRRKGEVEQDLETEL</sequence>
<dbReference type="GO" id="GO:0005886">
    <property type="term" value="C:plasma membrane"/>
    <property type="evidence" value="ECO:0007669"/>
    <property type="project" value="TreeGrafter"/>
</dbReference>
<dbReference type="InterPro" id="IPR017438">
    <property type="entry name" value="ATP-NAD_kinase_N"/>
</dbReference>
<dbReference type="Gene3D" id="1.10.238.10">
    <property type="entry name" value="EF-hand"/>
    <property type="match status" value="1"/>
</dbReference>
<dbReference type="PROSITE" id="PS00479">
    <property type="entry name" value="ZF_DAG_PE_1"/>
    <property type="match status" value="1"/>
</dbReference>
<feature type="non-terminal residue" evidence="13">
    <location>
        <position position="1"/>
    </location>
</feature>
<dbReference type="GO" id="GO:0005509">
    <property type="term" value="F:calcium ion binding"/>
    <property type="evidence" value="ECO:0007669"/>
    <property type="project" value="InterPro"/>
</dbReference>
<dbReference type="SUPFAM" id="SSF111331">
    <property type="entry name" value="NAD kinase/diacylglycerol kinase-like"/>
    <property type="match status" value="1"/>
</dbReference>
<comment type="catalytic activity">
    <reaction evidence="11">
        <text>a 1,2-diacyl-sn-glycerol + ATP = a 1,2-diacyl-sn-glycero-3-phosphate + ADP + H(+)</text>
        <dbReference type="Rhea" id="RHEA:10272"/>
        <dbReference type="ChEBI" id="CHEBI:15378"/>
        <dbReference type="ChEBI" id="CHEBI:17815"/>
        <dbReference type="ChEBI" id="CHEBI:30616"/>
        <dbReference type="ChEBI" id="CHEBI:58608"/>
        <dbReference type="ChEBI" id="CHEBI:456216"/>
        <dbReference type="EC" id="2.7.1.107"/>
    </reaction>
</comment>
<keyword evidence="14" id="KW-1185">Reference proteome</keyword>
<evidence type="ECO:0000256" key="3">
    <source>
        <dbReference type="ARBA" id="ARBA00022723"/>
    </source>
</evidence>
<evidence type="ECO:0000256" key="7">
    <source>
        <dbReference type="ARBA" id="ARBA00022777"/>
    </source>
</evidence>
<dbReference type="PANTHER" id="PTHR11255:SF48">
    <property type="entry name" value="DIACYLGLYCEROL KINASE 1"/>
    <property type="match status" value="1"/>
</dbReference>
<evidence type="ECO:0000256" key="10">
    <source>
        <dbReference type="ARBA" id="ARBA00022840"/>
    </source>
</evidence>
<dbReference type="Pfam" id="PF00609">
    <property type="entry name" value="DAGK_acc"/>
    <property type="match status" value="1"/>
</dbReference>
<evidence type="ECO:0000256" key="1">
    <source>
        <dbReference type="ARBA" id="ARBA00009280"/>
    </source>
</evidence>
<evidence type="ECO:0000313" key="14">
    <source>
        <dbReference type="Proteomes" id="UP001152795"/>
    </source>
</evidence>
<dbReference type="FunFam" id="3.40.50.10330:FF:000003">
    <property type="entry name" value="Diacylglycerol kinase"/>
    <property type="match status" value="1"/>
</dbReference>
<keyword evidence="10 11" id="KW-0067">ATP-binding</keyword>
<dbReference type="CDD" id="cd20851">
    <property type="entry name" value="C1_DGK_typeI_like_rpt2"/>
    <property type="match status" value="1"/>
</dbReference>
<dbReference type="CDD" id="cd00051">
    <property type="entry name" value="EFh"/>
    <property type="match status" value="1"/>
</dbReference>
<feature type="region of interest" description="Disordered" evidence="12">
    <location>
        <begin position="1"/>
        <end position="37"/>
    </location>
</feature>
<dbReference type="SMART" id="SM00046">
    <property type="entry name" value="DAGKc"/>
    <property type="match status" value="1"/>
</dbReference>
<comment type="similarity">
    <text evidence="1 11">Belongs to the eukaryotic diacylglycerol kinase family.</text>
</comment>
<dbReference type="EMBL" id="CACRXK020002399">
    <property type="protein sequence ID" value="CAB3994139.1"/>
    <property type="molecule type" value="Genomic_DNA"/>
</dbReference>
<dbReference type="GO" id="GO:0007200">
    <property type="term" value="P:phospholipase C-activating G protein-coupled receptor signaling pathway"/>
    <property type="evidence" value="ECO:0007669"/>
    <property type="project" value="InterPro"/>
</dbReference>
<dbReference type="GO" id="GO:0008270">
    <property type="term" value="F:zinc ion binding"/>
    <property type="evidence" value="ECO:0007669"/>
    <property type="project" value="UniProtKB-KW"/>
</dbReference>
<dbReference type="SMART" id="SM00045">
    <property type="entry name" value="DAGKa"/>
    <property type="match status" value="1"/>
</dbReference>
<evidence type="ECO:0000256" key="12">
    <source>
        <dbReference type="SAM" id="MobiDB-lite"/>
    </source>
</evidence>
<keyword evidence="2 11" id="KW-0808">Transferase</keyword>
<dbReference type="EC" id="2.7.1.107" evidence="11"/>
<evidence type="ECO:0000256" key="4">
    <source>
        <dbReference type="ARBA" id="ARBA00022737"/>
    </source>
</evidence>
<dbReference type="PROSITE" id="PS00018">
    <property type="entry name" value="EF_HAND_1"/>
    <property type="match status" value="1"/>
</dbReference>
<dbReference type="InterPro" id="IPR011992">
    <property type="entry name" value="EF-hand-dom_pair"/>
</dbReference>
<evidence type="ECO:0000313" key="13">
    <source>
        <dbReference type="EMBL" id="CAB3994139.1"/>
    </source>
</evidence>
<evidence type="ECO:0000256" key="8">
    <source>
        <dbReference type="ARBA" id="ARBA00022833"/>
    </source>
</evidence>
<dbReference type="FunFam" id="3.30.60.20:FF:000013">
    <property type="entry name" value="Diacylglycerol kinase"/>
    <property type="match status" value="1"/>
</dbReference>
<dbReference type="SMART" id="SM00054">
    <property type="entry name" value="EFh"/>
    <property type="match status" value="2"/>
</dbReference>
<evidence type="ECO:0000256" key="6">
    <source>
        <dbReference type="ARBA" id="ARBA00022771"/>
    </source>
</evidence>
<dbReference type="Pfam" id="PF00130">
    <property type="entry name" value="C1_1"/>
    <property type="match status" value="2"/>
</dbReference>
<keyword evidence="4" id="KW-0677">Repeat</keyword>
<dbReference type="Gene3D" id="3.40.50.10330">
    <property type="entry name" value="Probable inorganic polyphosphate/atp-NAD kinase, domain 1"/>
    <property type="match status" value="1"/>
</dbReference>
<dbReference type="InterPro" id="IPR018247">
    <property type="entry name" value="EF_Hand_1_Ca_BS"/>
</dbReference>
<dbReference type="InterPro" id="IPR000756">
    <property type="entry name" value="Diacylglycerol_kin_accessory"/>
</dbReference>
<dbReference type="GO" id="GO:0005524">
    <property type="term" value="F:ATP binding"/>
    <property type="evidence" value="ECO:0007669"/>
    <property type="project" value="UniProtKB-KW"/>
</dbReference>
<feature type="compositionally biased region" description="Low complexity" evidence="12">
    <location>
        <begin position="14"/>
        <end position="23"/>
    </location>
</feature>
<accession>A0A6S7GVI5</accession>
<dbReference type="Pfam" id="PF13499">
    <property type="entry name" value="EF-hand_7"/>
    <property type="match status" value="1"/>
</dbReference>
<comment type="caution">
    <text evidence="13">The sequence shown here is derived from an EMBL/GenBank/DDBJ whole genome shotgun (WGS) entry which is preliminary data.</text>
</comment>
<dbReference type="CDD" id="cd20799">
    <property type="entry name" value="C1_DGK_typeI_rpt1"/>
    <property type="match status" value="1"/>
</dbReference>
<dbReference type="SUPFAM" id="SSF47473">
    <property type="entry name" value="EF-hand"/>
    <property type="match status" value="1"/>
</dbReference>
<dbReference type="PROSITE" id="PS50222">
    <property type="entry name" value="EF_HAND_2"/>
    <property type="match status" value="1"/>
</dbReference>
<keyword evidence="8" id="KW-0862">Zinc</keyword>
<protein>
    <recommendedName>
        <fullName evidence="11">Diacylglycerol kinase</fullName>
        <shortName evidence="11">DAG kinase</shortName>
        <ecNumber evidence="11">2.7.1.107</ecNumber>
    </recommendedName>
</protein>
<dbReference type="InterPro" id="IPR002219">
    <property type="entry name" value="PKC_DAG/PE"/>
</dbReference>
<dbReference type="Gene3D" id="3.30.60.20">
    <property type="match status" value="2"/>
</dbReference>
<keyword evidence="6" id="KW-0863">Zinc-finger</keyword>
<dbReference type="InterPro" id="IPR001206">
    <property type="entry name" value="Diacylglycerol_kinase_cat_dom"/>
</dbReference>
<dbReference type="InterPro" id="IPR046349">
    <property type="entry name" value="C1-like_sf"/>
</dbReference>
<dbReference type="Pfam" id="PF00781">
    <property type="entry name" value="DAGK_cat"/>
    <property type="match status" value="1"/>
</dbReference>
<dbReference type="PROSITE" id="PS50081">
    <property type="entry name" value="ZF_DAG_PE_2"/>
    <property type="match status" value="2"/>
</dbReference>
<dbReference type="InterPro" id="IPR037607">
    <property type="entry name" value="DGK"/>
</dbReference>
<name>A0A6S7GVI5_PARCT</name>
<gene>
    <name evidence="13" type="ORF">PACLA_8A043230</name>
</gene>
<reference evidence="13" key="1">
    <citation type="submission" date="2020-04" db="EMBL/GenBank/DDBJ databases">
        <authorList>
            <person name="Alioto T."/>
            <person name="Alioto T."/>
            <person name="Gomez Garrido J."/>
        </authorList>
    </citation>
    <scope>NUCLEOTIDE SEQUENCE</scope>
    <source>
        <strain evidence="13">A484AB</strain>
    </source>
</reference>
<evidence type="ECO:0000256" key="11">
    <source>
        <dbReference type="RuleBase" id="RU361128"/>
    </source>
</evidence>
<organism evidence="13 14">
    <name type="scientific">Paramuricea clavata</name>
    <name type="common">Red gorgonian</name>
    <name type="synonym">Violescent sea-whip</name>
    <dbReference type="NCBI Taxonomy" id="317549"/>
    <lineage>
        <taxon>Eukaryota</taxon>
        <taxon>Metazoa</taxon>
        <taxon>Cnidaria</taxon>
        <taxon>Anthozoa</taxon>
        <taxon>Octocorallia</taxon>
        <taxon>Malacalcyonacea</taxon>
        <taxon>Plexauridae</taxon>
        <taxon>Paramuricea</taxon>
    </lineage>
</organism>
<dbReference type="OrthoDB" id="242257at2759"/>
<dbReference type="InterPro" id="IPR002048">
    <property type="entry name" value="EF_hand_dom"/>
</dbReference>
<keyword evidence="3" id="KW-0479">Metal-binding</keyword>
<dbReference type="SMART" id="SM00109">
    <property type="entry name" value="C1"/>
    <property type="match status" value="2"/>
</dbReference>
<dbReference type="FunFam" id="2.60.200.40:FF:000012">
    <property type="entry name" value="Diacylglycerol kinase"/>
    <property type="match status" value="1"/>
</dbReference>
<dbReference type="PROSITE" id="PS50146">
    <property type="entry name" value="DAGK"/>
    <property type="match status" value="1"/>
</dbReference>
<proteinExistence type="inferred from homology"/>
<evidence type="ECO:0000256" key="9">
    <source>
        <dbReference type="ARBA" id="ARBA00022837"/>
    </source>
</evidence>